<keyword evidence="1" id="KW-1133">Transmembrane helix</keyword>
<reference evidence="2 3" key="1">
    <citation type="submission" date="2018-08" db="EMBL/GenBank/DDBJ databases">
        <title>A genome reference for cultivated species of the human gut microbiota.</title>
        <authorList>
            <person name="Zou Y."/>
            <person name="Xue W."/>
            <person name="Luo G."/>
        </authorList>
    </citation>
    <scope>NUCLEOTIDE SEQUENCE [LARGE SCALE GENOMIC DNA]</scope>
    <source>
        <strain evidence="2 3">TF08-14</strain>
    </source>
</reference>
<dbReference type="RefSeq" id="WP_117680341.1">
    <property type="nucleotide sequence ID" value="NZ_CATVUE010000008.1"/>
</dbReference>
<dbReference type="EMBL" id="QSRJ01000017">
    <property type="protein sequence ID" value="RGL07306.1"/>
    <property type="molecule type" value="Genomic_DNA"/>
</dbReference>
<comment type="caution">
    <text evidence="2">The sequence shown here is derived from an EMBL/GenBank/DDBJ whole genome shotgun (WGS) entry which is preliminary data.</text>
</comment>
<sequence>MRFLLNWLLTSISIAIATFIVPGIAPFGPTDAWLSFAFVGLFLGLVNSLVKPLVTVISLPVTFLTLGVFQLVVNSFMLELASWLSVNLLGSGISISGFWSAFVGAIIVSIMCSILGVATKDA</sequence>
<protein>
    <submittedName>
        <fullName evidence="2">Phage holin family protein</fullName>
    </submittedName>
</protein>
<accession>A0A3E4QNF0</accession>
<evidence type="ECO:0000313" key="3">
    <source>
        <dbReference type="Proteomes" id="UP000260943"/>
    </source>
</evidence>
<feature type="transmembrane region" description="Helical" evidence="1">
    <location>
        <begin position="7"/>
        <end position="27"/>
    </location>
</feature>
<dbReference type="Proteomes" id="UP000260943">
    <property type="component" value="Unassembled WGS sequence"/>
</dbReference>
<keyword evidence="1" id="KW-0812">Transmembrane</keyword>
<gene>
    <name evidence="2" type="ORF">DXC81_10485</name>
</gene>
<dbReference type="PANTHER" id="PTHR37309:SF1">
    <property type="entry name" value="SLR0284 PROTEIN"/>
    <property type="match status" value="1"/>
</dbReference>
<feature type="transmembrane region" description="Helical" evidence="1">
    <location>
        <begin position="98"/>
        <end position="118"/>
    </location>
</feature>
<feature type="transmembrane region" description="Helical" evidence="1">
    <location>
        <begin position="57"/>
        <end position="78"/>
    </location>
</feature>
<keyword evidence="1" id="KW-0472">Membrane</keyword>
<dbReference type="PANTHER" id="PTHR37309">
    <property type="entry name" value="SLR0284 PROTEIN"/>
    <property type="match status" value="1"/>
</dbReference>
<name>A0A3E4QNF0_9ACTN</name>
<organism evidence="2 3">
    <name type="scientific">Collinsella tanakaei</name>
    <dbReference type="NCBI Taxonomy" id="626935"/>
    <lineage>
        <taxon>Bacteria</taxon>
        <taxon>Bacillati</taxon>
        <taxon>Actinomycetota</taxon>
        <taxon>Coriobacteriia</taxon>
        <taxon>Coriobacteriales</taxon>
        <taxon>Coriobacteriaceae</taxon>
        <taxon>Collinsella</taxon>
    </lineage>
</organism>
<evidence type="ECO:0000313" key="2">
    <source>
        <dbReference type="EMBL" id="RGL07306.1"/>
    </source>
</evidence>
<proteinExistence type="predicted"/>
<evidence type="ECO:0000256" key="1">
    <source>
        <dbReference type="SAM" id="Phobius"/>
    </source>
</evidence>
<dbReference type="InterPro" id="IPR007165">
    <property type="entry name" value="Phage_holin_4_2"/>
</dbReference>
<feature type="transmembrane region" description="Helical" evidence="1">
    <location>
        <begin position="33"/>
        <end position="50"/>
    </location>
</feature>
<dbReference type="AlphaFoldDB" id="A0A3E4QNF0"/>
<dbReference type="Pfam" id="PF04020">
    <property type="entry name" value="Phage_holin_4_2"/>
    <property type="match status" value="1"/>
</dbReference>